<dbReference type="STRING" id="512763.DC20_01820"/>
<accession>A0A0P0C4A0</accession>
<dbReference type="KEGG" id="rti:DC20_01820"/>
<dbReference type="PATRIC" id="fig|512763.3.peg.406"/>
<keyword evidence="3" id="KW-1185">Reference proteome</keyword>
<dbReference type="OrthoDB" id="9811380at2"/>
<dbReference type="AlphaFoldDB" id="A0A0P0C4A0"/>
<evidence type="ECO:0000313" key="2">
    <source>
        <dbReference type="EMBL" id="ALI97937.1"/>
    </source>
</evidence>
<gene>
    <name evidence="2" type="ORF">DC20_01820</name>
</gene>
<reference evidence="2 3" key="1">
    <citation type="submission" date="2015-08" db="EMBL/GenBank/DDBJ databases">
        <title>Complete genome sequence of Rufibacter tibetensis strain 1351t, a radiation-resistant bacterium from tibet plateau.</title>
        <authorList>
            <person name="Dai J."/>
        </authorList>
    </citation>
    <scope>NUCLEOTIDE SEQUENCE [LARGE SCALE GENOMIC DNA]</scope>
    <source>
        <strain evidence="2 3">1351</strain>
    </source>
</reference>
<dbReference type="InterPro" id="IPR007352">
    <property type="entry name" value="DUF420"/>
</dbReference>
<feature type="transmembrane region" description="Helical" evidence="1">
    <location>
        <begin position="12"/>
        <end position="36"/>
    </location>
</feature>
<feature type="transmembrane region" description="Helical" evidence="1">
    <location>
        <begin position="48"/>
        <end position="69"/>
    </location>
</feature>
<feature type="transmembrane region" description="Helical" evidence="1">
    <location>
        <begin position="81"/>
        <end position="100"/>
    </location>
</feature>
<dbReference type="RefSeq" id="WP_062542260.1">
    <property type="nucleotide sequence ID" value="NZ_CP012643.1"/>
</dbReference>
<dbReference type="PANTHER" id="PTHR37692">
    <property type="entry name" value="HYPOTHETICAL MEMBRANE SPANNING PROTEIN"/>
    <property type="match status" value="1"/>
</dbReference>
<protein>
    <recommendedName>
        <fullName evidence="4">DUF420 domain-containing protein</fullName>
    </recommendedName>
</protein>
<organism evidence="2 3">
    <name type="scientific">Rufibacter tibetensis</name>
    <dbReference type="NCBI Taxonomy" id="512763"/>
    <lineage>
        <taxon>Bacteria</taxon>
        <taxon>Pseudomonadati</taxon>
        <taxon>Bacteroidota</taxon>
        <taxon>Cytophagia</taxon>
        <taxon>Cytophagales</taxon>
        <taxon>Hymenobacteraceae</taxon>
        <taxon>Rufibacter</taxon>
    </lineage>
</organism>
<feature type="transmembrane region" description="Helical" evidence="1">
    <location>
        <begin position="120"/>
        <end position="145"/>
    </location>
</feature>
<proteinExistence type="predicted"/>
<dbReference type="Proteomes" id="UP000061382">
    <property type="component" value="Chromosome"/>
</dbReference>
<evidence type="ECO:0000313" key="3">
    <source>
        <dbReference type="Proteomes" id="UP000061382"/>
    </source>
</evidence>
<name>A0A0P0C4A0_9BACT</name>
<evidence type="ECO:0008006" key="4">
    <source>
        <dbReference type="Google" id="ProtNLM"/>
    </source>
</evidence>
<feature type="transmembrane region" description="Helical" evidence="1">
    <location>
        <begin position="157"/>
        <end position="177"/>
    </location>
</feature>
<dbReference type="PANTHER" id="PTHR37692:SF1">
    <property type="entry name" value="DUF420 DOMAIN-CONTAINING PROTEIN"/>
    <property type="match status" value="1"/>
</dbReference>
<sequence length="182" mass="20609">MENKALGNPNDTRYLIIIGILSVVVPLLVAFLLFMPQTGKLGDLDVSFLPKLHAVLNSLTALALVFGYYQIKQQNRRLHRFGMVTAFVLSAFFLISYVTYHYQAAPTSYGGEGTIKMVYYFILITHIILAAVIVPLVLLSVYFAISGQYARHRKISRWTFPLWLYVAVTGVVVYLMISPYYT</sequence>
<keyword evidence="1" id="KW-1133">Transmembrane helix</keyword>
<keyword evidence="1" id="KW-0812">Transmembrane</keyword>
<evidence type="ECO:0000256" key="1">
    <source>
        <dbReference type="SAM" id="Phobius"/>
    </source>
</evidence>
<keyword evidence="1" id="KW-0472">Membrane</keyword>
<dbReference type="EMBL" id="CP012643">
    <property type="protein sequence ID" value="ALI97937.1"/>
    <property type="molecule type" value="Genomic_DNA"/>
</dbReference>
<dbReference type="Pfam" id="PF04238">
    <property type="entry name" value="DUF420"/>
    <property type="match status" value="1"/>
</dbReference>